<gene>
    <name evidence="3" type="primary">coaE</name>
    <name evidence="5" type="ORF">JOC49_000284</name>
</gene>
<comment type="subcellular location">
    <subcellularLocation>
        <location evidence="3">Cytoplasm</location>
    </subcellularLocation>
</comment>
<evidence type="ECO:0000256" key="4">
    <source>
        <dbReference type="NCBIfam" id="TIGR00152"/>
    </source>
</evidence>
<sequence>MMPSKTNWVIGITGSIGSGKSTAVTYLIDLGYPVVDADRIAREIVEPGEETYNKIIRAFGTEVLEETGVIDRKFLGRLIFNDPEKRKILNAITHPAIFRCVQDQIRVHMKNNRIVFADIPLLIESNRMSDFDEVWLIYAPEPMLAQRVMSRDQVTQDEAMARIKAQMSIEQKRRLADTIIQNTKGKQELYSNIDKELSRLKSHLNVDK</sequence>
<reference evidence="5 6" key="1">
    <citation type="submission" date="2021-01" db="EMBL/GenBank/DDBJ databases">
        <title>Genomic Encyclopedia of Type Strains, Phase IV (KMG-IV): sequencing the most valuable type-strain genomes for metagenomic binning, comparative biology and taxonomic classification.</title>
        <authorList>
            <person name="Goeker M."/>
        </authorList>
    </citation>
    <scope>NUCLEOTIDE SEQUENCE [LARGE SCALE GENOMIC DNA]</scope>
    <source>
        <strain evidence="5 6">DSM 24436</strain>
    </source>
</reference>
<dbReference type="RefSeq" id="WP_204661437.1">
    <property type="nucleotide sequence ID" value="NZ_JAFBDT010000001.1"/>
</dbReference>
<name>A0ABS2MMZ2_9FIRM</name>
<proteinExistence type="inferred from homology"/>
<dbReference type="CDD" id="cd02022">
    <property type="entry name" value="DPCK"/>
    <property type="match status" value="1"/>
</dbReference>
<dbReference type="EMBL" id="JAFBDT010000001">
    <property type="protein sequence ID" value="MBM7560775.1"/>
    <property type="molecule type" value="Genomic_DNA"/>
</dbReference>
<dbReference type="NCBIfam" id="TIGR00152">
    <property type="entry name" value="dephospho-CoA kinase"/>
    <property type="match status" value="1"/>
</dbReference>
<evidence type="ECO:0000313" key="5">
    <source>
        <dbReference type="EMBL" id="MBM7560775.1"/>
    </source>
</evidence>
<keyword evidence="6" id="KW-1185">Reference proteome</keyword>
<keyword evidence="3" id="KW-0963">Cytoplasm</keyword>
<dbReference type="SUPFAM" id="SSF52540">
    <property type="entry name" value="P-loop containing nucleoside triphosphate hydrolases"/>
    <property type="match status" value="1"/>
</dbReference>
<keyword evidence="3 5" id="KW-0808">Transferase</keyword>
<feature type="binding site" evidence="3">
    <location>
        <begin position="17"/>
        <end position="22"/>
    </location>
    <ligand>
        <name>ATP</name>
        <dbReference type="ChEBI" id="CHEBI:30616"/>
    </ligand>
</feature>
<evidence type="ECO:0000313" key="6">
    <source>
        <dbReference type="Proteomes" id="UP000767854"/>
    </source>
</evidence>
<evidence type="ECO:0000256" key="1">
    <source>
        <dbReference type="ARBA" id="ARBA00022741"/>
    </source>
</evidence>
<keyword evidence="3" id="KW-0173">Coenzyme A biosynthesis</keyword>
<dbReference type="PANTHER" id="PTHR10695">
    <property type="entry name" value="DEPHOSPHO-COA KINASE-RELATED"/>
    <property type="match status" value="1"/>
</dbReference>
<evidence type="ECO:0000256" key="2">
    <source>
        <dbReference type="ARBA" id="ARBA00022840"/>
    </source>
</evidence>
<evidence type="ECO:0000256" key="3">
    <source>
        <dbReference type="HAMAP-Rule" id="MF_00376"/>
    </source>
</evidence>
<dbReference type="Pfam" id="PF01121">
    <property type="entry name" value="CoaE"/>
    <property type="match status" value="1"/>
</dbReference>
<dbReference type="GO" id="GO:0004140">
    <property type="term" value="F:dephospho-CoA kinase activity"/>
    <property type="evidence" value="ECO:0007669"/>
    <property type="project" value="UniProtKB-EC"/>
</dbReference>
<keyword evidence="2 3" id="KW-0067">ATP-binding</keyword>
<dbReference type="InterPro" id="IPR001977">
    <property type="entry name" value="Depp_CoAkinase"/>
</dbReference>
<dbReference type="HAMAP" id="MF_00376">
    <property type="entry name" value="Dephospho_CoA_kinase"/>
    <property type="match status" value="1"/>
</dbReference>
<comment type="catalytic activity">
    <reaction evidence="3">
        <text>3'-dephospho-CoA + ATP = ADP + CoA + H(+)</text>
        <dbReference type="Rhea" id="RHEA:18245"/>
        <dbReference type="ChEBI" id="CHEBI:15378"/>
        <dbReference type="ChEBI" id="CHEBI:30616"/>
        <dbReference type="ChEBI" id="CHEBI:57287"/>
        <dbReference type="ChEBI" id="CHEBI:57328"/>
        <dbReference type="ChEBI" id="CHEBI:456216"/>
        <dbReference type="EC" id="2.7.1.24"/>
    </reaction>
</comment>
<keyword evidence="1 3" id="KW-0547">Nucleotide-binding</keyword>
<comment type="similarity">
    <text evidence="3">Belongs to the CoaE family.</text>
</comment>
<organism evidence="5 6">
    <name type="scientific">Fusibacter tunisiensis</name>
    <dbReference type="NCBI Taxonomy" id="1008308"/>
    <lineage>
        <taxon>Bacteria</taxon>
        <taxon>Bacillati</taxon>
        <taxon>Bacillota</taxon>
        <taxon>Clostridia</taxon>
        <taxon>Eubacteriales</taxon>
        <taxon>Eubacteriales Family XII. Incertae Sedis</taxon>
        <taxon>Fusibacter</taxon>
    </lineage>
</organism>
<comment type="function">
    <text evidence="3">Catalyzes the phosphorylation of the 3'-hydroxyl group of dephosphocoenzyme A to form coenzyme A.</text>
</comment>
<dbReference type="PANTHER" id="PTHR10695:SF46">
    <property type="entry name" value="BIFUNCTIONAL COENZYME A SYNTHASE-RELATED"/>
    <property type="match status" value="1"/>
</dbReference>
<dbReference type="PROSITE" id="PS51219">
    <property type="entry name" value="DPCK"/>
    <property type="match status" value="1"/>
</dbReference>
<dbReference type="Proteomes" id="UP000767854">
    <property type="component" value="Unassembled WGS sequence"/>
</dbReference>
<keyword evidence="3 5" id="KW-0418">Kinase</keyword>
<dbReference type="EC" id="2.7.1.24" evidence="3 4"/>
<comment type="pathway">
    <text evidence="3">Cofactor biosynthesis; coenzyme A biosynthesis; CoA from (R)-pantothenate: step 5/5.</text>
</comment>
<comment type="caution">
    <text evidence="5">The sequence shown here is derived from an EMBL/GenBank/DDBJ whole genome shotgun (WGS) entry which is preliminary data.</text>
</comment>
<accession>A0ABS2MMZ2</accession>
<protein>
    <recommendedName>
        <fullName evidence="3 4">Dephospho-CoA kinase</fullName>
        <ecNumber evidence="3 4">2.7.1.24</ecNumber>
    </recommendedName>
    <alternativeName>
        <fullName evidence="3">Dephosphocoenzyme A kinase</fullName>
    </alternativeName>
</protein>
<dbReference type="InterPro" id="IPR027417">
    <property type="entry name" value="P-loop_NTPase"/>
</dbReference>
<dbReference type="Gene3D" id="3.40.50.300">
    <property type="entry name" value="P-loop containing nucleotide triphosphate hydrolases"/>
    <property type="match status" value="1"/>
</dbReference>